<feature type="compositionally biased region" description="Basic and acidic residues" evidence="1">
    <location>
        <begin position="247"/>
        <end position="262"/>
    </location>
</feature>
<proteinExistence type="predicted"/>
<organism evidence="2 3">
    <name type="scientific">Toxoplasma gondii GAB2-2007-GAL-DOM2</name>
    <dbReference type="NCBI Taxonomy" id="1130820"/>
    <lineage>
        <taxon>Eukaryota</taxon>
        <taxon>Sar</taxon>
        <taxon>Alveolata</taxon>
        <taxon>Apicomplexa</taxon>
        <taxon>Conoidasida</taxon>
        <taxon>Coccidia</taxon>
        <taxon>Eucoccidiorida</taxon>
        <taxon>Eimeriorina</taxon>
        <taxon>Sarcocystidae</taxon>
        <taxon>Toxoplasma</taxon>
    </lineage>
</organism>
<name>A0A086JTF1_TOXGO</name>
<comment type="caution">
    <text evidence="2">The sequence shown here is derived from an EMBL/GenBank/DDBJ whole genome shotgun (WGS) entry which is preliminary data.</text>
</comment>
<protein>
    <submittedName>
        <fullName evidence="2">Uncharacterized protein</fullName>
    </submittedName>
</protein>
<dbReference type="AlphaFoldDB" id="A0A086JTF1"/>
<evidence type="ECO:0000313" key="3">
    <source>
        <dbReference type="Proteomes" id="UP000028837"/>
    </source>
</evidence>
<evidence type="ECO:0000256" key="1">
    <source>
        <dbReference type="SAM" id="MobiDB-lite"/>
    </source>
</evidence>
<feature type="region of interest" description="Disordered" evidence="1">
    <location>
        <begin position="315"/>
        <end position="336"/>
    </location>
</feature>
<reference evidence="2 3" key="1">
    <citation type="submission" date="2014-02" db="EMBL/GenBank/DDBJ databases">
        <authorList>
            <person name="Sibley D."/>
            <person name="Venepally P."/>
            <person name="Karamycheva S."/>
            <person name="Hadjithomas M."/>
            <person name="Khan A."/>
            <person name="Brunk B."/>
            <person name="Roos D."/>
            <person name="Caler E."/>
            <person name="Lorenzi H."/>
        </authorList>
    </citation>
    <scope>NUCLEOTIDE SEQUENCE [LARGE SCALE GENOMIC DNA]</scope>
    <source>
        <strain evidence="2 3">GAB2-2007-GAL-DOM2</strain>
    </source>
</reference>
<feature type="region of interest" description="Disordered" evidence="1">
    <location>
        <begin position="110"/>
        <end position="129"/>
    </location>
</feature>
<gene>
    <name evidence="2" type="ORF">TGDOM2_364210</name>
</gene>
<dbReference type="EMBL" id="AHZU02001171">
    <property type="protein sequence ID" value="KFG35419.1"/>
    <property type="molecule type" value="Genomic_DNA"/>
</dbReference>
<dbReference type="Proteomes" id="UP000028837">
    <property type="component" value="Unassembled WGS sequence"/>
</dbReference>
<sequence length="336" mass="37729">MQKSRTASFSGAQSQLVSGARAPKAARHTALLLSSRNGILFGIPGRLLKKLSVLLCWTIPRTSGFCSDGTFLASPVFLPLSSSRGRGKISESLRHLPDFRHSELLGDDEKQEKLKDRLKQERQRDSPGKEKVSRLEWRAVLLNERFRCNSVDIPPCEFFEVYICPPIPGRRDSRLGASASSCPRFPFFPRAFKRSCWPLSSQSFSKERLLLRRVDSSRHDLPFSSSLARLQSSQSLRFHLLGGGDGPTRRSVKEQEGDEVSRHSSVRRAGASLLLPEKRSLRGCVYPLFRVFHLRPLPRLVSALPSGVLVNATSSMDQRETHKVRRRDAPTTSLQV</sequence>
<evidence type="ECO:0000313" key="2">
    <source>
        <dbReference type="EMBL" id="KFG35419.1"/>
    </source>
</evidence>
<dbReference type="VEuPathDB" id="ToxoDB:TGDOM2_364210"/>
<accession>A0A086JTF1</accession>
<feature type="region of interest" description="Disordered" evidence="1">
    <location>
        <begin position="242"/>
        <end position="263"/>
    </location>
</feature>